<accession>M6U6Z2</accession>
<dbReference type="EMBL" id="AHOP02000036">
    <property type="protein sequence ID" value="EMO40265.1"/>
    <property type="molecule type" value="Genomic_DNA"/>
</dbReference>
<gene>
    <name evidence="1" type="ORF">LEP1GSC186_3984</name>
</gene>
<dbReference type="AlphaFoldDB" id="M6U6Z2"/>
<sequence length="47" mass="5756">MNFTDRFLNVGTHRKHFYEQILNERTHTLKKNLSHFLTSNSQYFINL</sequence>
<evidence type="ECO:0000313" key="2">
    <source>
        <dbReference type="Proteomes" id="UP000012153"/>
    </source>
</evidence>
<dbReference type="Proteomes" id="UP000012153">
    <property type="component" value="Unassembled WGS sequence"/>
</dbReference>
<protein>
    <submittedName>
        <fullName evidence="1">Uncharacterized protein</fullName>
    </submittedName>
</protein>
<reference evidence="1 2" key="1">
    <citation type="submission" date="2013-01" db="EMBL/GenBank/DDBJ databases">
        <authorList>
            <person name="Harkins D.M."/>
            <person name="Durkin A.S."/>
            <person name="Brinkac L.M."/>
            <person name="Haft D.H."/>
            <person name="Selengut J.D."/>
            <person name="Sanka R."/>
            <person name="DePew J."/>
            <person name="Purushe J."/>
            <person name="Matthias M.A."/>
            <person name="Vinetz J.M."/>
            <person name="Sutton G.G."/>
            <person name="Nierman W.C."/>
            <person name="Fouts D.E."/>
        </authorList>
    </citation>
    <scope>NUCLEOTIDE SEQUENCE [LARGE SCALE GENOMIC DNA]</scope>
    <source>
        <strain evidence="1 2">ZUN142</strain>
    </source>
</reference>
<name>M6U6Z2_9LEPT</name>
<proteinExistence type="predicted"/>
<organism evidence="1 2">
    <name type="scientific">Leptospira noguchii serovar Autumnalis str. ZUN142</name>
    <dbReference type="NCBI Taxonomy" id="1085540"/>
    <lineage>
        <taxon>Bacteria</taxon>
        <taxon>Pseudomonadati</taxon>
        <taxon>Spirochaetota</taxon>
        <taxon>Spirochaetia</taxon>
        <taxon>Leptospirales</taxon>
        <taxon>Leptospiraceae</taxon>
        <taxon>Leptospira</taxon>
    </lineage>
</organism>
<evidence type="ECO:0000313" key="1">
    <source>
        <dbReference type="EMBL" id="EMO40265.1"/>
    </source>
</evidence>
<comment type="caution">
    <text evidence="1">The sequence shown here is derived from an EMBL/GenBank/DDBJ whole genome shotgun (WGS) entry which is preliminary data.</text>
</comment>